<feature type="compositionally biased region" description="Polar residues" evidence="1">
    <location>
        <begin position="456"/>
        <end position="465"/>
    </location>
</feature>
<dbReference type="InParanoid" id="A0A4Q1BFG4"/>
<feature type="compositionally biased region" description="Polar residues" evidence="1">
    <location>
        <begin position="608"/>
        <end position="621"/>
    </location>
</feature>
<feature type="compositionally biased region" description="Acidic residues" evidence="1">
    <location>
        <begin position="475"/>
        <end position="484"/>
    </location>
</feature>
<dbReference type="Proteomes" id="UP000289152">
    <property type="component" value="Unassembled WGS sequence"/>
</dbReference>
<comment type="caution">
    <text evidence="2">The sequence shown here is derived from an EMBL/GenBank/DDBJ whole genome shotgun (WGS) entry which is preliminary data.</text>
</comment>
<evidence type="ECO:0000313" key="3">
    <source>
        <dbReference type="Proteomes" id="UP000289152"/>
    </source>
</evidence>
<dbReference type="AlphaFoldDB" id="A0A4Q1BFG4"/>
<gene>
    <name evidence="2" type="ORF">M231_08071</name>
</gene>
<feature type="region of interest" description="Disordered" evidence="1">
    <location>
        <begin position="230"/>
        <end position="252"/>
    </location>
</feature>
<feature type="compositionally biased region" description="Polar residues" evidence="1">
    <location>
        <begin position="559"/>
        <end position="589"/>
    </location>
</feature>
<feature type="compositionally biased region" description="Low complexity" evidence="1">
    <location>
        <begin position="233"/>
        <end position="246"/>
    </location>
</feature>
<evidence type="ECO:0000256" key="1">
    <source>
        <dbReference type="SAM" id="MobiDB-lite"/>
    </source>
</evidence>
<accession>A0A4Q1BFG4</accession>
<protein>
    <submittedName>
        <fullName evidence="2">Uncharacterized protein</fullName>
    </submittedName>
</protein>
<name>A0A4Q1BFG4_TREME</name>
<feature type="compositionally biased region" description="Basic and acidic residues" evidence="1">
    <location>
        <begin position="701"/>
        <end position="715"/>
    </location>
</feature>
<feature type="compositionally biased region" description="Polar residues" evidence="1">
    <location>
        <begin position="688"/>
        <end position="700"/>
    </location>
</feature>
<feature type="region of interest" description="Disordered" evidence="1">
    <location>
        <begin position="74"/>
        <end position="94"/>
    </location>
</feature>
<feature type="compositionally biased region" description="Basic residues" evidence="1">
    <location>
        <begin position="658"/>
        <end position="668"/>
    </location>
</feature>
<organism evidence="2 3">
    <name type="scientific">Tremella mesenterica</name>
    <name type="common">Jelly fungus</name>
    <dbReference type="NCBI Taxonomy" id="5217"/>
    <lineage>
        <taxon>Eukaryota</taxon>
        <taxon>Fungi</taxon>
        <taxon>Dikarya</taxon>
        <taxon>Basidiomycota</taxon>
        <taxon>Agaricomycotina</taxon>
        <taxon>Tremellomycetes</taxon>
        <taxon>Tremellales</taxon>
        <taxon>Tremellaceae</taxon>
        <taxon>Tremella</taxon>
    </lineage>
</organism>
<dbReference type="VEuPathDB" id="FungiDB:TREMEDRAFT_74982"/>
<feature type="compositionally biased region" description="Acidic residues" evidence="1">
    <location>
        <begin position="534"/>
        <end position="551"/>
    </location>
</feature>
<evidence type="ECO:0000313" key="2">
    <source>
        <dbReference type="EMBL" id="RXK34673.1"/>
    </source>
</evidence>
<reference evidence="2 3" key="1">
    <citation type="submission" date="2016-06" db="EMBL/GenBank/DDBJ databases">
        <title>Evolution of pathogenesis and genome organization in the Tremellales.</title>
        <authorList>
            <person name="Cuomo C."/>
            <person name="Litvintseva A."/>
            <person name="Heitman J."/>
            <person name="Chen Y."/>
            <person name="Sun S."/>
            <person name="Springer D."/>
            <person name="Dromer F."/>
            <person name="Young S."/>
            <person name="Zeng Q."/>
            <person name="Chapman S."/>
            <person name="Gujja S."/>
            <person name="Saif S."/>
            <person name="Birren B."/>
        </authorList>
    </citation>
    <scope>NUCLEOTIDE SEQUENCE [LARGE SCALE GENOMIC DNA]</scope>
    <source>
        <strain evidence="2 3">ATCC 28783</strain>
    </source>
</reference>
<feature type="compositionally biased region" description="Polar residues" evidence="1">
    <location>
        <begin position="642"/>
        <end position="653"/>
    </location>
</feature>
<sequence>MDNLSLVCRDFPDEEPRHLSAWVVLFSNLSPLPNDRIFASDVSLTDVNLIGHRWEDSQTYKCFLRLHSLLRSGNASDDKGSNNSSSTSKRSRAQFEASVRLAGIKKPDWSWKVYGPPTGTSTSSMLTRQQGVEAVHDDKKQDTKLYIRRFLPKRVFRHLPKSKLDGSRDISHVTSDAPFNVFTPDHTPTDTSNNPRMSIPNQSRTCLIAAVGEIKSFKYPLVDLLPTLKPRIPSTSTQTQTPKSSSYDPDRSPQAMQNIRALIARGWGQCFMYLVQSAEVSGTWLGCFAFQSSFSRCVMLDINKRLIGVELPIEHASCPSNPDQPIVISMSDFFDHPDLIHSLTWHVDHHRGSGGKGARTKEQDLAREAFYKWHHSIYKIIGKIRSDKPMEKLVHPSFSLGQSHPQDSPSASVPIAWKERLDSLAFLPVQATSDREMMRAAVAARDELKKVWETQYPASDSNTPPALSDDKSQEETEVLLDEFDSSGIEKKKKRRKDDEGEPSNGVGRTDDDEPGPSSGNGNGDGDGGNGASGGDDDTTGNGDDDVGDQDDSTERDNQTGRANINQHESSSSTGTLSDQTTKTLTNSSNPSPPHKLKQPSAHIPIPIASTSRPQDLNPKTSPTDRIHRQFQFQLQPPPLSWSVPTEDSWSIRTPPSPKHAHEHVHVRISHSPESAITSPRDSSDGEKQVNQTDRPASQVRSVDDRQEGCFERQSEHVPSLDMSSQGKVVDQDIDLHHHSPTQLDIDLGDEDGEWDELIDDEEMRLSEVIIAVLGNMNWSVVPLTKEVMDQLIEEGSE</sequence>
<feature type="compositionally biased region" description="Polar residues" evidence="1">
    <location>
        <begin position="671"/>
        <end position="680"/>
    </location>
</feature>
<feature type="compositionally biased region" description="Gly residues" evidence="1">
    <location>
        <begin position="518"/>
        <end position="533"/>
    </location>
</feature>
<proteinExistence type="predicted"/>
<dbReference type="EMBL" id="SDIL01000229">
    <property type="protein sequence ID" value="RXK34673.1"/>
    <property type="molecule type" value="Genomic_DNA"/>
</dbReference>
<keyword evidence="3" id="KW-1185">Reference proteome</keyword>
<feature type="region of interest" description="Disordered" evidence="1">
    <location>
        <begin position="454"/>
        <end position="725"/>
    </location>
</feature>